<dbReference type="EMBL" id="JASBWS010000142">
    <property type="protein sequence ID" value="KAJ9094153.1"/>
    <property type="molecule type" value="Genomic_DNA"/>
</dbReference>
<keyword evidence="2" id="KW-1185">Reference proteome</keyword>
<gene>
    <name evidence="1" type="ORF">QFC20_006951</name>
</gene>
<proteinExistence type="predicted"/>
<accession>A0ACC2V4X3</accession>
<protein>
    <submittedName>
        <fullName evidence="1">Uncharacterized protein</fullName>
    </submittedName>
</protein>
<comment type="caution">
    <text evidence="1">The sequence shown here is derived from an EMBL/GenBank/DDBJ whole genome shotgun (WGS) entry which is preliminary data.</text>
</comment>
<evidence type="ECO:0000313" key="1">
    <source>
        <dbReference type="EMBL" id="KAJ9094153.1"/>
    </source>
</evidence>
<dbReference type="Proteomes" id="UP001230649">
    <property type="component" value="Unassembled WGS sequence"/>
</dbReference>
<sequence length="443" mass="48945">MSIASWTGFVNMEGTGTTVYKPKKANSTYGLHFITRTPLAPNTKVIACPASLVITKETAIRGLQGLGVNEAELKRLNERQLVAGYVTAHFAVGLENLREGSSAATHLRHEMYISTLPTNQELLTPFQWTATELSLVEGLNLGHAANSRRELWHREWEELERILKGVVLDGALNWLTLRQGTTTSSQTPTSPPERFHHHYSTRLSSTTPINPSHLDTKSSSENENEQSSVPANEVTPKSYPVLDSRFGHVEPPTESSGHLDLGAFDRVDPGPEASAERSVGLVLRSETEAGEQVFNNYGPKGNEELILGYGFSLPENPDDTLALKLGIPEHTLTPYVREALSRLRSDTQTPPPRSNMGPQSVEEEEELEMDVTGLLLEMVQTKLERLNELLERNEGIVERAEVRTEVWDMVQDYVQGQMDILAACNAGLERRMDALAEGAGEGE</sequence>
<evidence type="ECO:0000313" key="2">
    <source>
        <dbReference type="Proteomes" id="UP001230649"/>
    </source>
</evidence>
<name>A0ACC2V4X3_9TREE</name>
<reference evidence="1" key="1">
    <citation type="submission" date="2023-04" db="EMBL/GenBank/DDBJ databases">
        <title>Draft Genome sequencing of Naganishia species isolated from polar environments using Oxford Nanopore Technology.</title>
        <authorList>
            <person name="Leo P."/>
            <person name="Venkateswaran K."/>
        </authorList>
    </citation>
    <scope>NUCLEOTIDE SEQUENCE</scope>
    <source>
        <strain evidence="1">MNA-CCFEE 5262</strain>
    </source>
</reference>
<organism evidence="1 2">
    <name type="scientific">Naganishia adeliensis</name>
    <dbReference type="NCBI Taxonomy" id="92952"/>
    <lineage>
        <taxon>Eukaryota</taxon>
        <taxon>Fungi</taxon>
        <taxon>Dikarya</taxon>
        <taxon>Basidiomycota</taxon>
        <taxon>Agaricomycotina</taxon>
        <taxon>Tremellomycetes</taxon>
        <taxon>Filobasidiales</taxon>
        <taxon>Filobasidiaceae</taxon>
        <taxon>Naganishia</taxon>
    </lineage>
</organism>